<name>A0A5J5J1S1_9MICO</name>
<evidence type="ECO:0000313" key="3">
    <source>
        <dbReference type="EMBL" id="KAA9108435.1"/>
    </source>
</evidence>
<dbReference type="CDD" id="cd02142">
    <property type="entry name" value="McbC_SagB-like_oxidoreductase"/>
    <property type="match status" value="1"/>
</dbReference>
<protein>
    <submittedName>
        <fullName evidence="3">SagB/ThcOx family dehydrogenase</fullName>
    </submittedName>
</protein>
<feature type="domain" description="Nitroreductase" evidence="1">
    <location>
        <begin position="390"/>
        <end position="447"/>
    </location>
</feature>
<dbReference type="OrthoDB" id="3723182at2"/>
<dbReference type="InterPro" id="IPR054488">
    <property type="entry name" value="ThcOx_dom2"/>
</dbReference>
<dbReference type="AlphaFoldDB" id="A0A5J5J1S1"/>
<dbReference type="RefSeq" id="WP_150449467.1">
    <property type="nucleotide sequence ID" value="NZ_VYSA01000002.1"/>
</dbReference>
<dbReference type="InterPro" id="IPR029479">
    <property type="entry name" value="Nitroreductase"/>
</dbReference>
<dbReference type="Pfam" id="PF22767">
    <property type="entry name" value="ThcOx"/>
    <property type="match status" value="1"/>
</dbReference>
<evidence type="ECO:0000259" key="2">
    <source>
        <dbReference type="Pfam" id="PF22767"/>
    </source>
</evidence>
<dbReference type="NCBIfam" id="TIGR03605">
    <property type="entry name" value="antibiot_sagB"/>
    <property type="match status" value="1"/>
</dbReference>
<dbReference type="Gene3D" id="3.40.109.10">
    <property type="entry name" value="NADH Oxidase"/>
    <property type="match status" value="1"/>
</dbReference>
<dbReference type="InterPro" id="IPR052544">
    <property type="entry name" value="Bacteriocin_Proc_Enz"/>
</dbReference>
<evidence type="ECO:0000313" key="4">
    <source>
        <dbReference type="Proteomes" id="UP000325827"/>
    </source>
</evidence>
<dbReference type="InterPro" id="IPR020051">
    <property type="entry name" value="SagB-type_dehydrogenase"/>
</dbReference>
<reference evidence="4" key="1">
    <citation type="submission" date="2019-09" db="EMBL/GenBank/DDBJ databases">
        <title>Mumia zhuanghuii sp. nov. isolated from the intestinal contents of plateau pika (Ochotona curzoniae) in the Qinghai-Tibet plateau of China.</title>
        <authorList>
            <person name="Tian Z."/>
        </authorList>
    </citation>
    <scope>NUCLEOTIDE SEQUENCE [LARGE SCALE GENOMIC DNA]</scope>
    <source>
        <strain evidence="4">JCM 30598</strain>
    </source>
</reference>
<accession>A0A5J5J1S1</accession>
<organism evidence="3 4">
    <name type="scientific">Microbacterium rhizomatis</name>
    <dbReference type="NCBI Taxonomy" id="1631477"/>
    <lineage>
        <taxon>Bacteria</taxon>
        <taxon>Bacillati</taxon>
        <taxon>Actinomycetota</taxon>
        <taxon>Actinomycetes</taxon>
        <taxon>Micrococcales</taxon>
        <taxon>Microbacteriaceae</taxon>
        <taxon>Microbacterium</taxon>
    </lineage>
</organism>
<keyword evidence="4" id="KW-1185">Reference proteome</keyword>
<dbReference type="SUPFAM" id="SSF55469">
    <property type="entry name" value="FMN-dependent nitroreductase-like"/>
    <property type="match status" value="1"/>
</dbReference>
<dbReference type="PANTHER" id="PTHR43745">
    <property type="entry name" value="NITROREDUCTASE MJ1384-RELATED"/>
    <property type="match status" value="1"/>
</dbReference>
<dbReference type="EMBL" id="VYSA01000002">
    <property type="protein sequence ID" value="KAA9108435.1"/>
    <property type="molecule type" value="Genomic_DNA"/>
</dbReference>
<dbReference type="Pfam" id="PF00881">
    <property type="entry name" value="Nitroreductase"/>
    <property type="match status" value="1"/>
</dbReference>
<dbReference type="GO" id="GO:0016491">
    <property type="term" value="F:oxidoreductase activity"/>
    <property type="evidence" value="ECO:0007669"/>
    <property type="project" value="InterPro"/>
</dbReference>
<evidence type="ECO:0000259" key="1">
    <source>
        <dbReference type="Pfam" id="PF00881"/>
    </source>
</evidence>
<dbReference type="PANTHER" id="PTHR43745:SF2">
    <property type="entry name" value="NITROREDUCTASE MJ1384-RELATED"/>
    <property type="match status" value="1"/>
</dbReference>
<gene>
    <name evidence="3" type="ORF">F6B43_13765</name>
</gene>
<comment type="caution">
    <text evidence="3">The sequence shown here is derived from an EMBL/GenBank/DDBJ whole genome shotgun (WGS) entry which is preliminary data.</text>
</comment>
<dbReference type="InterPro" id="IPR000415">
    <property type="entry name" value="Nitroreductase-like"/>
</dbReference>
<feature type="domain" description="Cyanobactin oxidase ThcOx second" evidence="2">
    <location>
        <begin position="123"/>
        <end position="226"/>
    </location>
</feature>
<sequence length="467" mass="49077">MSGGMLVALRDRTAVDLGASPPVLERAGIRLPMPALAAPEAGPLARVLAAPTDAVTLSELAAEGGPVALARWMTWSRRAMRFGLLAYRLVDEHGELIAEFVPTAAGAPDLADPAPLPSASLLLLSRFALLHRGDGALTLESPQGTLRAELSGVAAAVVAAFMVPRTGAAASIPGMNADTAETLVAALYAGGLLVTVDDDGRAAEDDDPVLSQWELPDLLLHARSRYAVADRPRGGTFRFVGIRPAPAALAFDFGVPAIPLPRPDLDLLAREDPPFAAVMEARASRRSLGPIDAARLGEFLYRSVRVRRAFDAGDDPRDYPMTVRPHPAGGGMHELTTYLVIGECADIERGFYRYDPVGHGLDPVAPWGPRVHTLLGDAGKATGSDIVPPLAVILAADFRRLSWKYEGIAYPTILKNVGVVYATMQLVATAMGLGSCPLGGGDSELFALAAGTRAIEHTSVGEFLLGA</sequence>
<proteinExistence type="predicted"/>
<dbReference type="Proteomes" id="UP000325827">
    <property type="component" value="Unassembled WGS sequence"/>
</dbReference>